<evidence type="ECO:0000256" key="3">
    <source>
        <dbReference type="ARBA" id="ARBA00022475"/>
    </source>
</evidence>
<evidence type="ECO:0000256" key="2">
    <source>
        <dbReference type="ARBA" id="ARBA00010157"/>
    </source>
</evidence>
<dbReference type="InterPro" id="IPR004869">
    <property type="entry name" value="MMPL_dom"/>
</dbReference>
<name>A0A3D9HF97_9PROT</name>
<dbReference type="InterPro" id="IPR000731">
    <property type="entry name" value="SSD"/>
</dbReference>
<dbReference type="PROSITE" id="PS50156">
    <property type="entry name" value="SSD"/>
    <property type="match status" value="1"/>
</dbReference>
<sequence>MDHRRKGLAVRYAQWVIRWRWLVLIASIAAVFAAAAGAPRLGFTNDYQVFFSDENPELNAFQALENVYTKTDTILIAVKPKDDSEKVFTPDTLEVIKGLTEESWKVPFAIRVDSLTNFQHTEAIGDDLTVADLVVDPAGMDAAALKKAEEVAVSEPALVNRLVAADGYTAGVLITLHMPGEDPMEVTQAVSHAEELVGAVRTANPDLNFAIAGIAPLSNSFPVASQTDMETLIPLMWLVLFVSMIVLLRVVTGKIGSSVLASVVMTLTVIMSAAVAMGMAGWGGIKLTPPSATAPNIILTIAIADCIHILITMYSQMRRGMNKHDALVESLRVNVSPVFLTSLTTVIGFMSLNFSDSPPFADLGNISAVGVAAAWALSMTLLPALMAILPAWVAPAVEGKMTAMDRFGDFVVNQRRKLLLSTTVIILAILAFIPTIELDDRFIEYFDHSYQIRVDTEFVTDNLTGPDILEMSVPSAGEGGISEPEYLRNLEMFANWFRTQPGVMHVNSFTDVMKRLNKSMHGDDESWYRLPNDRELAAQYLLLYELSLPYGLDLNSQINIDKSATRLSVTMESLSTTEMRALKERSEQWLVDNAPEYMQTQASGAVIMFAYISDRNIRSMLTGTVLAFLAISASLAIALKSVRLGLISIIPNLVPAGIAFGIWGMSVGVVGLAASVITATSLGLIVDATVHIMSKYNRARKEHGYDAADAIRYSFSTVGLALWVATAILVAGFAVLALSGFRLNWEMGLLTALAIAAAIVVDFLLLPPLLMLFDRSRKTNDSAARAEPVPAE</sequence>
<dbReference type="InterPro" id="IPR050545">
    <property type="entry name" value="Mycobact_MmpL"/>
</dbReference>
<keyword evidence="5 7" id="KW-1133">Transmembrane helix</keyword>
<dbReference type="RefSeq" id="WP_115937771.1">
    <property type="nucleotide sequence ID" value="NZ_QRDW01000008.1"/>
</dbReference>
<feature type="transmembrane region" description="Helical" evidence="7">
    <location>
        <begin position="374"/>
        <end position="397"/>
    </location>
</feature>
<keyword evidence="3" id="KW-1003">Cell membrane</keyword>
<feature type="transmembrane region" description="Helical" evidence="7">
    <location>
        <begin position="749"/>
        <end position="773"/>
    </location>
</feature>
<evidence type="ECO:0000256" key="4">
    <source>
        <dbReference type="ARBA" id="ARBA00022692"/>
    </source>
</evidence>
<keyword evidence="10" id="KW-1185">Reference proteome</keyword>
<comment type="caution">
    <text evidence="9">The sequence shown here is derived from an EMBL/GenBank/DDBJ whole genome shotgun (WGS) entry which is preliminary data.</text>
</comment>
<feature type="transmembrane region" description="Helical" evidence="7">
    <location>
        <begin position="713"/>
        <end position="737"/>
    </location>
</feature>
<dbReference type="AlphaFoldDB" id="A0A3D9HF97"/>
<feature type="transmembrane region" description="Helical" evidence="7">
    <location>
        <begin position="259"/>
        <end position="285"/>
    </location>
</feature>
<reference evidence="9 10" key="1">
    <citation type="submission" date="2018-07" db="EMBL/GenBank/DDBJ databases">
        <title>Genomic Encyclopedia of Type Strains, Phase III (KMG-III): the genomes of soil and plant-associated and newly described type strains.</title>
        <authorList>
            <person name="Whitman W."/>
        </authorList>
    </citation>
    <scope>NUCLEOTIDE SEQUENCE [LARGE SCALE GENOMIC DNA]</scope>
    <source>
        <strain evidence="9 10">CECT 8488</strain>
    </source>
</reference>
<dbReference type="Gene3D" id="1.20.1640.10">
    <property type="entry name" value="Multidrug efflux transporter AcrB transmembrane domain"/>
    <property type="match status" value="2"/>
</dbReference>
<keyword evidence="6 7" id="KW-0472">Membrane</keyword>
<feature type="transmembrane region" description="Helical" evidence="7">
    <location>
        <begin position="297"/>
        <end position="314"/>
    </location>
</feature>
<dbReference type="PANTHER" id="PTHR33406:SF6">
    <property type="entry name" value="MEMBRANE PROTEIN YDGH-RELATED"/>
    <property type="match status" value="1"/>
</dbReference>
<comment type="similarity">
    <text evidence="2">Belongs to the resistance-nodulation-cell division (RND) (TC 2.A.6) family. MmpL subfamily.</text>
</comment>
<evidence type="ECO:0000256" key="7">
    <source>
        <dbReference type="SAM" id="Phobius"/>
    </source>
</evidence>
<proteinExistence type="inferred from homology"/>
<dbReference type="GO" id="GO:0005886">
    <property type="term" value="C:plasma membrane"/>
    <property type="evidence" value="ECO:0007669"/>
    <property type="project" value="UniProtKB-SubCell"/>
</dbReference>
<feature type="transmembrane region" description="Helical" evidence="7">
    <location>
        <begin position="418"/>
        <end position="436"/>
    </location>
</feature>
<dbReference type="SUPFAM" id="SSF82866">
    <property type="entry name" value="Multidrug efflux transporter AcrB transmembrane domain"/>
    <property type="match status" value="2"/>
</dbReference>
<feature type="transmembrane region" description="Helical" evidence="7">
    <location>
        <begin position="232"/>
        <end position="252"/>
    </location>
</feature>
<gene>
    <name evidence="9" type="ORF">DFP90_108172</name>
</gene>
<dbReference type="OrthoDB" id="9794724at2"/>
<comment type="subcellular location">
    <subcellularLocation>
        <location evidence="1">Cell membrane</location>
        <topology evidence="1">Multi-pass membrane protein</topology>
    </subcellularLocation>
</comment>
<evidence type="ECO:0000256" key="6">
    <source>
        <dbReference type="ARBA" id="ARBA00023136"/>
    </source>
</evidence>
<evidence type="ECO:0000256" key="5">
    <source>
        <dbReference type="ARBA" id="ARBA00022989"/>
    </source>
</evidence>
<dbReference type="PANTHER" id="PTHR33406">
    <property type="entry name" value="MEMBRANE PROTEIN MJ1562-RELATED"/>
    <property type="match status" value="1"/>
</dbReference>
<dbReference type="Proteomes" id="UP000256845">
    <property type="component" value="Unassembled WGS sequence"/>
</dbReference>
<evidence type="ECO:0000259" key="8">
    <source>
        <dbReference type="PROSITE" id="PS50156"/>
    </source>
</evidence>
<dbReference type="EMBL" id="QRDW01000008">
    <property type="protein sequence ID" value="RED48153.1"/>
    <property type="molecule type" value="Genomic_DNA"/>
</dbReference>
<feature type="transmembrane region" description="Helical" evidence="7">
    <location>
        <begin position="335"/>
        <end position="354"/>
    </location>
</feature>
<feature type="transmembrane region" description="Helical" evidence="7">
    <location>
        <begin position="620"/>
        <end position="639"/>
    </location>
</feature>
<accession>A0A3D9HF97</accession>
<dbReference type="Pfam" id="PF03176">
    <property type="entry name" value="MMPL"/>
    <property type="match status" value="2"/>
</dbReference>
<feature type="domain" description="SSD" evidence="8">
    <location>
        <begin position="228"/>
        <end position="388"/>
    </location>
</feature>
<feature type="transmembrane region" description="Helical" evidence="7">
    <location>
        <begin position="669"/>
        <end position="692"/>
    </location>
</feature>
<evidence type="ECO:0000313" key="10">
    <source>
        <dbReference type="Proteomes" id="UP000256845"/>
    </source>
</evidence>
<evidence type="ECO:0000256" key="1">
    <source>
        <dbReference type="ARBA" id="ARBA00004651"/>
    </source>
</evidence>
<organism evidence="9 10">
    <name type="scientific">Aestuariispira insulae</name>
    <dbReference type="NCBI Taxonomy" id="1461337"/>
    <lineage>
        <taxon>Bacteria</taxon>
        <taxon>Pseudomonadati</taxon>
        <taxon>Pseudomonadota</taxon>
        <taxon>Alphaproteobacteria</taxon>
        <taxon>Rhodospirillales</taxon>
        <taxon>Kiloniellaceae</taxon>
        <taxon>Aestuariispira</taxon>
    </lineage>
</organism>
<keyword evidence="4 7" id="KW-0812">Transmembrane</keyword>
<protein>
    <recommendedName>
        <fullName evidence="8">SSD domain-containing protein</fullName>
    </recommendedName>
</protein>
<evidence type="ECO:0000313" key="9">
    <source>
        <dbReference type="EMBL" id="RED48153.1"/>
    </source>
</evidence>
<feature type="transmembrane region" description="Helical" evidence="7">
    <location>
        <begin position="646"/>
        <end position="663"/>
    </location>
</feature>